<dbReference type="CDD" id="cd18773">
    <property type="entry name" value="PDC1_HK_sensor"/>
    <property type="match status" value="1"/>
</dbReference>
<keyword evidence="4 6" id="KW-1133">Transmembrane helix</keyword>
<dbReference type="RefSeq" id="WP_115992146.1">
    <property type="nucleotide sequence ID" value="NZ_QRDY01000003.1"/>
</dbReference>
<reference evidence="8 9" key="1">
    <citation type="submission" date="2018-07" db="EMBL/GenBank/DDBJ databases">
        <title>Genomic Encyclopedia of Type Strains, Phase III (KMG-III): the genomes of soil and plant-associated and newly described type strains.</title>
        <authorList>
            <person name="Whitman W."/>
        </authorList>
    </citation>
    <scope>NUCLEOTIDE SEQUENCE [LARGE SCALE GENOMIC DNA]</scope>
    <source>
        <strain evidence="8 9">CECT 8236</strain>
    </source>
</reference>
<dbReference type="Gene3D" id="3.30.450.20">
    <property type="entry name" value="PAS domain"/>
    <property type="match status" value="2"/>
</dbReference>
<keyword evidence="9" id="KW-1185">Reference proteome</keyword>
<dbReference type="GO" id="GO:0052621">
    <property type="term" value="F:diguanylate cyclase activity"/>
    <property type="evidence" value="ECO:0007669"/>
    <property type="project" value="TreeGrafter"/>
</dbReference>
<dbReference type="SUPFAM" id="SSF55073">
    <property type="entry name" value="Nucleotide cyclase"/>
    <property type="match status" value="1"/>
</dbReference>
<keyword evidence="5 6" id="KW-0472">Membrane</keyword>
<comment type="caution">
    <text evidence="8">The sequence shown here is derived from an EMBL/GenBank/DDBJ whole genome shotgun (WGS) entry which is preliminary data.</text>
</comment>
<feature type="domain" description="GGDEF" evidence="7">
    <location>
        <begin position="392"/>
        <end position="522"/>
    </location>
</feature>
<dbReference type="InterPro" id="IPR000160">
    <property type="entry name" value="GGDEF_dom"/>
</dbReference>
<dbReference type="Pfam" id="PF00990">
    <property type="entry name" value="GGDEF"/>
    <property type="match status" value="1"/>
</dbReference>
<dbReference type="SUPFAM" id="SSF103190">
    <property type="entry name" value="Sensory domain-like"/>
    <property type="match status" value="2"/>
</dbReference>
<name>A0A3D9IQN3_9BACL</name>
<evidence type="ECO:0000256" key="3">
    <source>
        <dbReference type="ARBA" id="ARBA00022692"/>
    </source>
</evidence>
<evidence type="ECO:0000256" key="6">
    <source>
        <dbReference type="SAM" id="Phobius"/>
    </source>
</evidence>
<dbReference type="SMART" id="SM00267">
    <property type="entry name" value="GGDEF"/>
    <property type="match status" value="1"/>
</dbReference>
<evidence type="ECO:0000313" key="8">
    <source>
        <dbReference type="EMBL" id="RED64052.1"/>
    </source>
</evidence>
<evidence type="ECO:0000256" key="1">
    <source>
        <dbReference type="ARBA" id="ARBA00004651"/>
    </source>
</evidence>
<dbReference type="FunFam" id="3.30.70.270:FF:000001">
    <property type="entry name" value="Diguanylate cyclase domain protein"/>
    <property type="match status" value="1"/>
</dbReference>
<evidence type="ECO:0000256" key="2">
    <source>
        <dbReference type="ARBA" id="ARBA00022475"/>
    </source>
</evidence>
<dbReference type="PANTHER" id="PTHR45138:SF9">
    <property type="entry name" value="DIGUANYLATE CYCLASE DGCM-RELATED"/>
    <property type="match status" value="1"/>
</dbReference>
<evidence type="ECO:0000256" key="4">
    <source>
        <dbReference type="ARBA" id="ARBA00022989"/>
    </source>
</evidence>
<keyword evidence="2" id="KW-1003">Cell membrane</keyword>
<dbReference type="AlphaFoldDB" id="A0A3D9IQN3"/>
<dbReference type="Proteomes" id="UP000256869">
    <property type="component" value="Unassembled WGS sequence"/>
</dbReference>
<dbReference type="OrthoDB" id="9759607at2"/>
<dbReference type="Gene3D" id="3.30.70.270">
    <property type="match status" value="1"/>
</dbReference>
<comment type="subcellular location">
    <subcellularLocation>
        <location evidence="1">Cell membrane</location>
        <topology evidence="1">Multi-pass membrane protein</topology>
    </subcellularLocation>
</comment>
<dbReference type="Pfam" id="PF02743">
    <property type="entry name" value="dCache_1"/>
    <property type="match status" value="1"/>
</dbReference>
<dbReference type="GO" id="GO:0005886">
    <property type="term" value="C:plasma membrane"/>
    <property type="evidence" value="ECO:0007669"/>
    <property type="project" value="UniProtKB-SubCell"/>
</dbReference>
<dbReference type="PROSITE" id="PS50887">
    <property type="entry name" value="GGDEF"/>
    <property type="match status" value="1"/>
</dbReference>
<dbReference type="InterPro" id="IPR050469">
    <property type="entry name" value="Diguanylate_Cyclase"/>
</dbReference>
<evidence type="ECO:0000256" key="5">
    <source>
        <dbReference type="ARBA" id="ARBA00023136"/>
    </source>
</evidence>
<sequence length="530" mass="58787">MRLIKRGFKLRSTVNAIVFATVLATLTISSVVAYRSEKQSLTRTTLQLNQVYGDKMSDTVNDLFVNLKQSLAVTGDFLATDMGRTDLHDQLILFRRSHSSFNSVFIIDKDGFVLDGSNTDSNAKKNKITSDGITQALQVQQPLISEPYISATNKLIVMVSYPLFDPEGKYVGFIGGSIRLHETNIFQTVLGNKSYQSNGSYAYVVSSTGLLLYHPDESRIGEKVVGNPIVDKVLAGQSGTGHVVNSKGLSMLASYSFVKEGGWGIVAQTPEEVVLSASRELVFKIVLYMLPAMLAFMILIYWVIGKLSAPLSKLATFASQLSPSNSGGDEPPVIHAFNYEANELHKAIGRAVRHFRYQFDNVSMEAQTDPLTGLYNRRMMDRFVKNWIAQSVPFSIMVMDLDNFKRVNDTYGHDKGDEVLKFLAISIRRLLSEASVCCRFGGEEFVVLIPNENFENALCEAEKIREFMAETSSPTGDKVTLSIGLAHYPGFASNAEQLFHIADEALYRAKRLGRNRVEIAHEAVFEGKTS</sequence>
<evidence type="ECO:0000313" key="9">
    <source>
        <dbReference type="Proteomes" id="UP000256869"/>
    </source>
</evidence>
<dbReference type="InterPro" id="IPR043128">
    <property type="entry name" value="Rev_trsase/Diguanyl_cyclase"/>
</dbReference>
<evidence type="ECO:0000259" key="7">
    <source>
        <dbReference type="PROSITE" id="PS50887"/>
    </source>
</evidence>
<feature type="transmembrane region" description="Helical" evidence="6">
    <location>
        <begin position="285"/>
        <end position="304"/>
    </location>
</feature>
<dbReference type="CDD" id="cd01949">
    <property type="entry name" value="GGDEF"/>
    <property type="match status" value="1"/>
</dbReference>
<organism evidence="8 9">
    <name type="scientific">Cohnella lupini</name>
    <dbReference type="NCBI Taxonomy" id="1294267"/>
    <lineage>
        <taxon>Bacteria</taxon>
        <taxon>Bacillati</taxon>
        <taxon>Bacillota</taxon>
        <taxon>Bacilli</taxon>
        <taxon>Bacillales</taxon>
        <taxon>Paenibacillaceae</taxon>
        <taxon>Cohnella</taxon>
    </lineage>
</organism>
<dbReference type="InterPro" id="IPR033479">
    <property type="entry name" value="dCache_1"/>
</dbReference>
<gene>
    <name evidence="8" type="ORF">DFP95_103293</name>
</gene>
<keyword evidence="3 6" id="KW-0812">Transmembrane</keyword>
<dbReference type="InterPro" id="IPR029151">
    <property type="entry name" value="Sensor-like_sf"/>
</dbReference>
<accession>A0A3D9IQN3</accession>
<dbReference type="NCBIfam" id="TIGR00254">
    <property type="entry name" value="GGDEF"/>
    <property type="match status" value="1"/>
</dbReference>
<dbReference type="InterPro" id="IPR029787">
    <property type="entry name" value="Nucleotide_cyclase"/>
</dbReference>
<proteinExistence type="predicted"/>
<dbReference type="PANTHER" id="PTHR45138">
    <property type="entry name" value="REGULATORY COMPONENTS OF SENSORY TRANSDUCTION SYSTEM"/>
    <property type="match status" value="1"/>
</dbReference>
<dbReference type="CDD" id="cd12912">
    <property type="entry name" value="PDC2_MCP_like"/>
    <property type="match status" value="1"/>
</dbReference>
<protein>
    <submittedName>
        <fullName evidence="8">Diguanylate cyclase (GGDEF)-like protein</fullName>
    </submittedName>
</protein>
<dbReference type="EMBL" id="QRDY01000003">
    <property type="protein sequence ID" value="RED64052.1"/>
    <property type="molecule type" value="Genomic_DNA"/>
</dbReference>